<evidence type="ECO:0000256" key="7">
    <source>
        <dbReference type="ARBA" id="ARBA00023027"/>
    </source>
</evidence>
<dbReference type="FunFam" id="3.40.109.10:FF:000013">
    <property type="entry name" value="5,6-dimethylbenzimidazole synthase"/>
    <property type="match status" value="1"/>
</dbReference>
<evidence type="ECO:0000256" key="8">
    <source>
        <dbReference type="ARBA" id="ARBA00051314"/>
    </source>
</evidence>
<dbReference type="Pfam" id="PF00881">
    <property type="entry name" value="Nitroreductase"/>
    <property type="match status" value="1"/>
</dbReference>
<keyword evidence="14" id="KW-1185">Reference proteome</keyword>
<dbReference type="CDD" id="cd02145">
    <property type="entry name" value="BluB"/>
    <property type="match status" value="1"/>
</dbReference>
<evidence type="ECO:0000256" key="11">
    <source>
        <dbReference type="ARBA" id="ARBA00068702"/>
    </source>
</evidence>
<evidence type="ECO:0000256" key="10">
    <source>
        <dbReference type="ARBA" id="ARBA00066311"/>
    </source>
</evidence>
<dbReference type="GO" id="GO:0009236">
    <property type="term" value="P:cobalamin biosynthetic process"/>
    <property type="evidence" value="ECO:0007669"/>
    <property type="project" value="UniProtKB-ARBA"/>
</dbReference>
<dbReference type="InterPro" id="IPR000415">
    <property type="entry name" value="Nitroreductase-like"/>
</dbReference>
<accession>A0A5C1ED33</accession>
<dbReference type="NCBIfam" id="TIGR02476">
    <property type="entry name" value="BluB"/>
    <property type="match status" value="1"/>
</dbReference>
<dbReference type="RefSeq" id="WP_149426063.1">
    <property type="nucleotide sequence ID" value="NZ_CP022579.1"/>
</dbReference>
<keyword evidence="2" id="KW-0285">Flavoprotein</keyword>
<evidence type="ECO:0000256" key="3">
    <source>
        <dbReference type="ARBA" id="ARBA00022643"/>
    </source>
</evidence>
<gene>
    <name evidence="13" type="primary">bluB</name>
    <name evidence="13" type="ORF">OTERR_26010</name>
</gene>
<dbReference type="Proteomes" id="UP000323671">
    <property type="component" value="Chromosome"/>
</dbReference>
<evidence type="ECO:0000256" key="9">
    <source>
        <dbReference type="ARBA" id="ARBA00061097"/>
    </source>
</evidence>
<dbReference type="SUPFAM" id="SSF55469">
    <property type="entry name" value="FMN-dependent nitroreductase-like"/>
    <property type="match status" value="1"/>
</dbReference>
<reference evidence="13 14" key="1">
    <citation type="submission" date="2017-07" db="EMBL/GenBank/DDBJ databases">
        <title>Complete genome sequence of Oryzomicrobium terrae TPP412.</title>
        <authorList>
            <person name="Chiu L.-W."/>
            <person name="Lo K.-J."/>
            <person name="Tsai Y.-M."/>
            <person name="Lin S.-S."/>
            <person name="Kuo C.-H."/>
            <person name="Liu C.-T."/>
        </authorList>
    </citation>
    <scope>NUCLEOTIDE SEQUENCE [LARGE SCALE GENOMIC DNA]</scope>
    <source>
        <strain evidence="13 14">TPP412</strain>
    </source>
</reference>
<dbReference type="AlphaFoldDB" id="A0A5C1ED33"/>
<protein>
    <recommendedName>
        <fullName evidence="11">5,6-dimethylbenzimidazole synthase</fullName>
        <ecNumber evidence="10">1.13.11.79</ecNumber>
    </recommendedName>
</protein>
<dbReference type="PANTHER" id="PTHR23026:SF90">
    <property type="entry name" value="IODOTYROSINE DEIODINASE 1"/>
    <property type="match status" value="1"/>
</dbReference>
<keyword evidence="3" id="KW-0288">FMN</keyword>
<name>A0A5C1ED33_9RHOO</name>
<evidence type="ECO:0000259" key="12">
    <source>
        <dbReference type="Pfam" id="PF00881"/>
    </source>
</evidence>
<comment type="catalytic activity">
    <reaction evidence="8">
        <text>FMNH2 + O2 = dialurate + 5,6-dimethylbenzimidazole + D-erythrose 4-phosphate + H(+)</text>
        <dbReference type="Rhea" id="RHEA:27345"/>
        <dbReference type="ChEBI" id="CHEBI:15378"/>
        <dbReference type="ChEBI" id="CHEBI:15379"/>
        <dbReference type="ChEBI" id="CHEBI:15890"/>
        <dbReference type="ChEBI" id="CHEBI:16897"/>
        <dbReference type="ChEBI" id="CHEBI:57618"/>
        <dbReference type="ChEBI" id="CHEBI:140629"/>
        <dbReference type="EC" id="1.13.11.79"/>
    </reaction>
</comment>
<dbReference type="Gene3D" id="3.40.109.10">
    <property type="entry name" value="NADH Oxidase"/>
    <property type="match status" value="1"/>
</dbReference>
<dbReference type="KEGG" id="otr:OTERR_26010"/>
<keyword evidence="6" id="KW-0560">Oxidoreductase</keyword>
<dbReference type="InterPro" id="IPR029479">
    <property type="entry name" value="Nitroreductase"/>
</dbReference>
<dbReference type="GO" id="GO:0000166">
    <property type="term" value="F:nucleotide binding"/>
    <property type="evidence" value="ECO:0007669"/>
    <property type="project" value="UniProtKB-KW"/>
</dbReference>
<evidence type="ECO:0000256" key="4">
    <source>
        <dbReference type="ARBA" id="ARBA00022741"/>
    </source>
</evidence>
<evidence type="ECO:0000313" key="13">
    <source>
        <dbReference type="EMBL" id="QEL66077.1"/>
    </source>
</evidence>
<sequence length="260" mass="28723">MKTDCSIPATLAASSTPAGHQAMPDFTAEAREALYHTIFSRRDVRGQFLPDPVPDEVLSRLLTAAHFAPSVGFMQPWSFIVVKDPATKAAVHGAFDEANREAAEMFEAHRQGTYRSLKLEGIEEAPINLCITCDRDRAGPVVIGRTHLKVMDIYSAVCAVQNLWLAARAEGLGVGWVSIFHQARLKEILDIPERVIPIAYLCIGRVSHFFDKPELETAGWRSRLPLETLVHAERFGAPVPAALVPHLQADQARAARERKL</sequence>
<comment type="subunit">
    <text evidence="1">Homooctamer.</text>
</comment>
<feature type="domain" description="Nitroreductase" evidence="12">
    <location>
        <begin position="39"/>
        <end position="204"/>
    </location>
</feature>
<evidence type="ECO:0000256" key="2">
    <source>
        <dbReference type="ARBA" id="ARBA00022630"/>
    </source>
</evidence>
<keyword evidence="5" id="KW-0521">NADP</keyword>
<evidence type="ECO:0000313" key="14">
    <source>
        <dbReference type="Proteomes" id="UP000323671"/>
    </source>
</evidence>
<dbReference type="EMBL" id="CP022579">
    <property type="protein sequence ID" value="QEL66077.1"/>
    <property type="molecule type" value="Genomic_DNA"/>
</dbReference>
<dbReference type="InterPro" id="IPR012825">
    <property type="entry name" value="BluB"/>
</dbReference>
<evidence type="ECO:0000256" key="6">
    <source>
        <dbReference type="ARBA" id="ARBA00023002"/>
    </source>
</evidence>
<organism evidence="13 14">
    <name type="scientific">Oryzomicrobium terrae</name>
    <dbReference type="NCBI Taxonomy" id="1735038"/>
    <lineage>
        <taxon>Bacteria</taxon>
        <taxon>Pseudomonadati</taxon>
        <taxon>Pseudomonadota</taxon>
        <taxon>Betaproteobacteria</taxon>
        <taxon>Rhodocyclales</taxon>
        <taxon>Rhodocyclaceae</taxon>
        <taxon>Oryzomicrobium</taxon>
    </lineage>
</organism>
<dbReference type="InterPro" id="IPR050627">
    <property type="entry name" value="Nitroreductase/BluB"/>
</dbReference>
<proteinExistence type="inferred from homology"/>
<dbReference type="PANTHER" id="PTHR23026">
    <property type="entry name" value="NADPH NITROREDUCTASE"/>
    <property type="match status" value="1"/>
</dbReference>
<dbReference type="GO" id="GO:0102919">
    <property type="term" value="F:5,6-dimethylbenzimidazole synthase activity"/>
    <property type="evidence" value="ECO:0007669"/>
    <property type="project" value="UniProtKB-EC"/>
</dbReference>
<comment type="similarity">
    <text evidence="9">Belongs to the BluB family.</text>
</comment>
<keyword evidence="7" id="KW-0520">NAD</keyword>
<evidence type="ECO:0000256" key="1">
    <source>
        <dbReference type="ARBA" id="ARBA00011823"/>
    </source>
</evidence>
<evidence type="ECO:0000256" key="5">
    <source>
        <dbReference type="ARBA" id="ARBA00022857"/>
    </source>
</evidence>
<keyword evidence="4" id="KW-0547">Nucleotide-binding</keyword>
<dbReference type="EC" id="1.13.11.79" evidence="10"/>